<dbReference type="PROSITE" id="PS51371">
    <property type="entry name" value="CBS"/>
    <property type="match status" value="2"/>
</dbReference>
<dbReference type="PANTHER" id="PTHR43080:SF2">
    <property type="entry name" value="CBS DOMAIN-CONTAINING PROTEIN"/>
    <property type="match status" value="1"/>
</dbReference>
<dbReference type="EMBL" id="FN869859">
    <property type="protein sequence ID" value="CCC81752.1"/>
    <property type="molecule type" value="Genomic_DNA"/>
</dbReference>
<dbReference type="Proteomes" id="UP000002654">
    <property type="component" value="Chromosome"/>
</dbReference>
<name>G4RJK7_THETK</name>
<dbReference type="CDD" id="cd09836">
    <property type="entry name" value="CBS_pair_arch"/>
    <property type="match status" value="1"/>
</dbReference>
<feature type="domain" description="CBS" evidence="3">
    <location>
        <begin position="73"/>
        <end position="130"/>
    </location>
</feature>
<feature type="domain" description="CBS" evidence="3">
    <location>
        <begin position="7"/>
        <end position="65"/>
    </location>
</feature>
<dbReference type="STRING" id="768679.TTX_1109"/>
<dbReference type="InterPro" id="IPR051257">
    <property type="entry name" value="Diverse_CBS-Domain"/>
</dbReference>
<proteinExistence type="predicted"/>
<gene>
    <name evidence="4" type="ordered locus">TTX_1109</name>
</gene>
<organism evidence="4 5">
    <name type="scientific">Thermoproteus tenax (strain ATCC 35583 / DSM 2078 / JCM 9277 / NBRC 100435 / Kra 1)</name>
    <dbReference type="NCBI Taxonomy" id="768679"/>
    <lineage>
        <taxon>Archaea</taxon>
        <taxon>Thermoproteota</taxon>
        <taxon>Thermoprotei</taxon>
        <taxon>Thermoproteales</taxon>
        <taxon>Thermoproteaceae</taxon>
        <taxon>Thermoproteus</taxon>
    </lineage>
</organism>
<evidence type="ECO:0000313" key="5">
    <source>
        <dbReference type="Proteomes" id="UP000002654"/>
    </source>
</evidence>
<dbReference type="Pfam" id="PF00571">
    <property type="entry name" value="CBS"/>
    <property type="match status" value="2"/>
</dbReference>
<evidence type="ECO:0000259" key="3">
    <source>
        <dbReference type="PROSITE" id="PS51371"/>
    </source>
</evidence>
<dbReference type="SMART" id="SM00116">
    <property type="entry name" value="CBS"/>
    <property type="match status" value="2"/>
</dbReference>
<accession>G4RJK7</accession>
<dbReference type="eggNOG" id="arCOG00631">
    <property type="taxonomic scope" value="Archaea"/>
</dbReference>
<dbReference type="PANTHER" id="PTHR43080">
    <property type="entry name" value="CBS DOMAIN-CONTAINING PROTEIN CBSX3, MITOCHONDRIAL"/>
    <property type="match status" value="1"/>
</dbReference>
<keyword evidence="1 2" id="KW-0129">CBS domain</keyword>
<evidence type="ECO:0000256" key="1">
    <source>
        <dbReference type="ARBA" id="ARBA00023122"/>
    </source>
</evidence>
<dbReference type="InterPro" id="IPR000644">
    <property type="entry name" value="CBS_dom"/>
</dbReference>
<evidence type="ECO:0000256" key="2">
    <source>
        <dbReference type="PROSITE-ProRule" id="PRU00703"/>
    </source>
</evidence>
<dbReference type="Gene3D" id="3.10.580.10">
    <property type="entry name" value="CBS-domain"/>
    <property type="match status" value="1"/>
</dbReference>
<dbReference type="AlphaFoldDB" id="G4RJK7"/>
<dbReference type="PATRIC" id="fig|768679.9.peg.1118"/>
<dbReference type="SUPFAM" id="SSF54631">
    <property type="entry name" value="CBS-domain pair"/>
    <property type="match status" value="1"/>
</dbReference>
<reference evidence="4 5" key="1">
    <citation type="journal article" date="2011" name="PLoS ONE">
        <title>The complete genome sequence of Thermoproteus tenax: a physiologically versatile member of the Crenarchaeota.</title>
        <authorList>
            <person name="Siebers B."/>
            <person name="Zaparty M."/>
            <person name="Raddatz G."/>
            <person name="Tjaden B."/>
            <person name="Albers S.V."/>
            <person name="Bell S.D."/>
            <person name="Blombach F."/>
            <person name="Kletzin A."/>
            <person name="Kyrpides N."/>
            <person name="Lanz C."/>
            <person name="Plagens A."/>
            <person name="Rampp M."/>
            <person name="Rosinus A."/>
            <person name="von Jan M."/>
            <person name="Makarova K.S."/>
            <person name="Klenk H.P."/>
            <person name="Schuster S.C."/>
            <person name="Hensel R."/>
        </authorList>
    </citation>
    <scope>NUCLEOTIDE SEQUENCE [LARGE SCALE GENOMIC DNA]</scope>
    <source>
        <strain evidence="5">ATCC 35583 / DSM 2078 / JCM 9277 / NBRC 100435 / Kra 1</strain>
    </source>
</reference>
<dbReference type="PaxDb" id="768679-TTX_1109"/>
<dbReference type="InterPro" id="IPR046342">
    <property type="entry name" value="CBS_dom_sf"/>
</dbReference>
<dbReference type="KEGG" id="ttn:TTX_1109"/>
<protein>
    <submittedName>
        <fullName evidence="4">CBS domain</fullName>
    </submittedName>
</protein>
<evidence type="ECO:0000313" key="4">
    <source>
        <dbReference type="EMBL" id="CCC81752.1"/>
    </source>
</evidence>
<dbReference type="HOGENOM" id="CLU_040681_12_1_2"/>
<keyword evidence="5" id="KW-1185">Reference proteome</keyword>
<sequence length="136" mass="15300">MKVGDLVRRPPLVIHPDSTLLEAVDRLMEHNVGALVVVRREEPDKAVAVLSERDIVRALNMRMALSTPVEAFMSPGVISIEYDQPLSKAAELMWRYNVRHLVVTKEGKLYGVISIRDLIKPESLQAICREGLFHSS</sequence>